<sequence length="128" mass="13837">MAEECGRAFVAKMRITQMLNLCRRGPTSIHGGHKGCGSRCHARADARRVPVLANKVGLRRWMIWRIFVVAGEDFEPPQFRNGARTLSTAVEAVSDRGVGLKFAWVAAGSPVGVESANGTSWSGSSVRP</sequence>
<proteinExistence type="predicted"/>
<name>A0A835P3N8_VANPL</name>
<dbReference type="EMBL" id="JADCNL010000591">
    <property type="protein sequence ID" value="KAG0446315.1"/>
    <property type="molecule type" value="Genomic_DNA"/>
</dbReference>
<dbReference type="Proteomes" id="UP000639772">
    <property type="component" value="Unassembled WGS sequence"/>
</dbReference>
<accession>A0A835P3N8</accession>
<evidence type="ECO:0000313" key="2">
    <source>
        <dbReference type="EMBL" id="KAG0446315.1"/>
    </source>
</evidence>
<evidence type="ECO:0000313" key="1">
    <source>
        <dbReference type="EMBL" id="KAG0446300.1"/>
    </source>
</evidence>
<dbReference type="EMBL" id="JADCNM010000592">
    <property type="protein sequence ID" value="KAG0446300.1"/>
    <property type="molecule type" value="Genomic_DNA"/>
</dbReference>
<comment type="caution">
    <text evidence="1">The sequence shown here is derived from an EMBL/GenBank/DDBJ whole genome shotgun (WGS) entry which is preliminary data.</text>
</comment>
<organism evidence="1 4">
    <name type="scientific">Vanilla planifolia</name>
    <name type="common">Vanilla</name>
    <dbReference type="NCBI Taxonomy" id="51239"/>
    <lineage>
        <taxon>Eukaryota</taxon>
        <taxon>Viridiplantae</taxon>
        <taxon>Streptophyta</taxon>
        <taxon>Embryophyta</taxon>
        <taxon>Tracheophyta</taxon>
        <taxon>Spermatophyta</taxon>
        <taxon>Magnoliopsida</taxon>
        <taxon>Liliopsida</taxon>
        <taxon>Asparagales</taxon>
        <taxon>Orchidaceae</taxon>
        <taxon>Vanilloideae</taxon>
        <taxon>Vanilleae</taxon>
        <taxon>Vanilla</taxon>
    </lineage>
</organism>
<evidence type="ECO:0000313" key="4">
    <source>
        <dbReference type="Proteomes" id="UP000639772"/>
    </source>
</evidence>
<reference evidence="3 4" key="1">
    <citation type="journal article" date="2020" name="Nat. Food">
        <title>A phased Vanilla planifolia genome enables genetic improvement of flavour and production.</title>
        <authorList>
            <person name="Hasing T."/>
            <person name="Tang H."/>
            <person name="Brym M."/>
            <person name="Khazi F."/>
            <person name="Huang T."/>
            <person name="Chambers A.H."/>
        </authorList>
    </citation>
    <scope>NUCLEOTIDE SEQUENCE [LARGE SCALE GENOMIC DNA]</scope>
    <source>
        <tissue evidence="1">Leaf</tissue>
    </source>
</reference>
<dbReference type="AlphaFoldDB" id="A0A835P3N8"/>
<evidence type="ECO:0000313" key="3">
    <source>
        <dbReference type="Proteomes" id="UP000636800"/>
    </source>
</evidence>
<gene>
    <name evidence="2" type="ORF">HPP92_028902</name>
    <name evidence="1" type="ORF">HPP92_028912</name>
</gene>
<protein>
    <submittedName>
        <fullName evidence="1">Uncharacterized protein</fullName>
    </submittedName>
</protein>
<keyword evidence="3" id="KW-1185">Reference proteome</keyword>
<dbReference type="Proteomes" id="UP000636800">
    <property type="component" value="Unassembled WGS sequence"/>
</dbReference>